<keyword evidence="2" id="KW-1185">Reference proteome</keyword>
<reference evidence="2" key="1">
    <citation type="submission" date="2016-10" db="EMBL/GenBank/DDBJ databases">
        <authorList>
            <person name="Varghese N."/>
            <person name="Submissions S."/>
        </authorList>
    </citation>
    <scope>NUCLEOTIDE SEQUENCE [LARGE SCALE GENOMIC DNA]</scope>
    <source>
        <strain evidence="2">CGMCC 4.6825</strain>
    </source>
</reference>
<organism evidence="1 2">
    <name type="scientific">Streptomyces qinglanensis</name>
    <dbReference type="NCBI Taxonomy" id="943816"/>
    <lineage>
        <taxon>Bacteria</taxon>
        <taxon>Bacillati</taxon>
        <taxon>Actinomycetota</taxon>
        <taxon>Actinomycetes</taxon>
        <taxon>Kitasatosporales</taxon>
        <taxon>Streptomycetaceae</taxon>
        <taxon>Streptomyces</taxon>
    </lineage>
</organism>
<dbReference type="EMBL" id="FOGO01000003">
    <property type="protein sequence ID" value="SER62872.1"/>
    <property type="molecule type" value="Genomic_DNA"/>
</dbReference>
<name>A0A1H9QQZ9_9ACTN</name>
<dbReference type="Proteomes" id="UP000182841">
    <property type="component" value="Unassembled WGS sequence"/>
</dbReference>
<evidence type="ECO:0000313" key="2">
    <source>
        <dbReference type="Proteomes" id="UP000182841"/>
    </source>
</evidence>
<dbReference type="AlphaFoldDB" id="A0A1H9QQZ9"/>
<protein>
    <submittedName>
        <fullName evidence="1">Uncharacterized protein</fullName>
    </submittedName>
</protein>
<sequence length="95" mass="9603">MGSMPLLVVAVTGREVDGAVAGADACAFPREARLSLLRPGPRGLTGAGGGAWWQRLYGAGGVVQAADTGQFDFIVEQLGFAVCGEDGGGLVQPVE</sequence>
<gene>
    <name evidence="1" type="ORF">SAMN05421870_10359</name>
</gene>
<accession>A0A1H9QQZ9</accession>
<proteinExistence type="predicted"/>
<evidence type="ECO:0000313" key="1">
    <source>
        <dbReference type="EMBL" id="SER62872.1"/>
    </source>
</evidence>